<feature type="transmembrane region" description="Helical" evidence="6">
    <location>
        <begin position="120"/>
        <end position="142"/>
    </location>
</feature>
<accession>A0A0H5BIK2</accession>
<dbReference type="EMBL" id="AB996604">
    <property type="protein sequence ID" value="BAS01981.1"/>
    <property type="molecule type" value="Genomic_DNA"/>
</dbReference>
<dbReference type="PANTHER" id="PTHR30371:SF0">
    <property type="entry name" value="SEC-INDEPENDENT PROTEIN TRANSLOCASE PROTEIN TATC, CHLOROPLASTIC-RELATED"/>
    <property type="match status" value="1"/>
</dbReference>
<organism evidence="7">
    <name type="scientific">Amorphochlora amoebiformis</name>
    <dbReference type="NCBI Taxonomy" id="1561963"/>
    <lineage>
        <taxon>Eukaryota</taxon>
        <taxon>Sar</taxon>
        <taxon>Rhizaria</taxon>
        <taxon>Cercozoa</taxon>
        <taxon>Chlorarachniophyceae</taxon>
        <taxon>Amorphochlora</taxon>
    </lineage>
</organism>
<keyword evidence="4 6" id="KW-1133">Transmembrane helix</keyword>
<keyword evidence="7" id="KW-0542">Nucleomorph</keyword>
<sequence>MIIQTNRCSFLTSKIFNKYTKPKFYQTKLIIPQKNYYKTNFISHCSKDNDPIMNQMTISFHINELRERVLLILISMVLALLLSFSISKEILKVVEVAGLENGFSFIQLTPGEFFFTSLEVSAYSTVATAFPTFLYHVISYILPGLTIKEKNFYVPTLLLSSLLFYCGVLFSFYVISPITFKFFSSYSYESVESTLSIKEYFEFYSKLLISTGLSFQIPIVQIALIKSGIINRKIMLSQWRYVVVISTLLSAIITPSTDPFTQIITCLPLIVLYFLGILISNII</sequence>
<dbReference type="GO" id="GO:0009977">
    <property type="term" value="F:proton motive force dependent protein transmembrane transporter activity"/>
    <property type="evidence" value="ECO:0007669"/>
    <property type="project" value="TreeGrafter"/>
</dbReference>
<dbReference type="GO" id="GO:0033281">
    <property type="term" value="C:TAT protein transport complex"/>
    <property type="evidence" value="ECO:0007669"/>
    <property type="project" value="TreeGrafter"/>
</dbReference>
<feature type="transmembrane region" description="Helical" evidence="6">
    <location>
        <begin position="203"/>
        <end position="225"/>
    </location>
</feature>
<gene>
    <name evidence="7" type="primary">tatC</name>
</gene>
<dbReference type="GO" id="GO:0043953">
    <property type="term" value="P:protein transport by the Tat complex"/>
    <property type="evidence" value="ECO:0007669"/>
    <property type="project" value="TreeGrafter"/>
</dbReference>
<evidence type="ECO:0000256" key="5">
    <source>
        <dbReference type="ARBA" id="ARBA00023136"/>
    </source>
</evidence>
<evidence type="ECO:0000256" key="4">
    <source>
        <dbReference type="ARBA" id="ARBA00022989"/>
    </source>
</evidence>
<dbReference type="PRINTS" id="PR01840">
    <property type="entry name" value="TATCFAMILY"/>
</dbReference>
<dbReference type="AlphaFoldDB" id="A0A0H5BIK2"/>
<dbReference type="HAMAP" id="MF_00902">
    <property type="entry name" value="TatC"/>
    <property type="match status" value="1"/>
</dbReference>
<evidence type="ECO:0000256" key="3">
    <source>
        <dbReference type="ARBA" id="ARBA00022692"/>
    </source>
</evidence>
<feature type="transmembrane region" description="Helical" evidence="6">
    <location>
        <begin position="69"/>
        <end position="86"/>
    </location>
</feature>
<dbReference type="PANTHER" id="PTHR30371">
    <property type="entry name" value="SEC-INDEPENDENT PROTEIN TRANSLOCASE PROTEIN TATC"/>
    <property type="match status" value="1"/>
</dbReference>
<comment type="subcellular location">
    <subcellularLocation>
        <location evidence="1">Membrane</location>
        <topology evidence="1">Multi-pass membrane protein</topology>
    </subcellularLocation>
</comment>
<dbReference type="Pfam" id="PF00902">
    <property type="entry name" value="TatC"/>
    <property type="match status" value="1"/>
</dbReference>
<reference evidence="7" key="1">
    <citation type="journal article" date="2015" name="Genome Biol. Evol.">
        <title>Nucleomorph Genome Sequences of Two Chlorarachniophytes, Amorphochlora amoebiformis and Lotharella vacuolata.</title>
        <authorList>
            <person name="Suzuki S."/>
            <person name="Shirato S."/>
            <person name="Hirakawa Y."/>
            <person name="Ishida K."/>
        </authorList>
    </citation>
    <scope>NUCLEOTIDE SEQUENCE</scope>
    <source>
        <strain evidence="7">CCMP2058</strain>
    </source>
</reference>
<feature type="transmembrane region" description="Helical" evidence="6">
    <location>
        <begin position="237"/>
        <end position="254"/>
    </location>
</feature>
<feature type="transmembrane region" description="Helical" evidence="6">
    <location>
        <begin position="162"/>
        <end position="183"/>
    </location>
</feature>
<evidence type="ECO:0000313" key="7">
    <source>
        <dbReference type="EMBL" id="BAS01981.1"/>
    </source>
</evidence>
<dbReference type="InterPro" id="IPR002033">
    <property type="entry name" value="TatC"/>
</dbReference>
<comment type="similarity">
    <text evidence="2">Belongs to the TatC family.</text>
</comment>
<evidence type="ECO:0000256" key="6">
    <source>
        <dbReference type="SAM" id="Phobius"/>
    </source>
</evidence>
<dbReference type="NCBIfam" id="TIGR00945">
    <property type="entry name" value="tatC"/>
    <property type="match status" value="1"/>
</dbReference>
<protein>
    <submittedName>
        <fullName evidence="7">Thylakoid protein translocator TATC</fullName>
    </submittedName>
</protein>
<dbReference type="GO" id="GO:0065002">
    <property type="term" value="P:intracellular protein transmembrane transport"/>
    <property type="evidence" value="ECO:0007669"/>
    <property type="project" value="TreeGrafter"/>
</dbReference>
<proteinExistence type="inferred from homology"/>
<evidence type="ECO:0000256" key="2">
    <source>
        <dbReference type="ARBA" id="ARBA00008882"/>
    </source>
</evidence>
<keyword evidence="3 6" id="KW-0812">Transmembrane</keyword>
<name>A0A0H5BIK2_9EUKA</name>
<keyword evidence="5 6" id="KW-0472">Membrane</keyword>
<geneLocation type="nucleomorph" evidence="7"/>
<evidence type="ECO:0000256" key="1">
    <source>
        <dbReference type="ARBA" id="ARBA00004141"/>
    </source>
</evidence>
<feature type="transmembrane region" description="Helical" evidence="6">
    <location>
        <begin position="260"/>
        <end position="279"/>
    </location>
</feature>